<proteinExistence type="predicted"/>
<comment type="caution">
    <text evidence="2">The sequence shown here is derived from an EMBL/GenBank/DDBJ whole genome shotgun (WGS) entry which is preliminary data.</text>
</comment>
<gene>
    <name evidence="2" type="ORF">D9611_007790</name>
</gene>
<accession>A0A8H5FKS1</accession>
<dbReference type="InterPro" id="IPR046528">
    <property type="entry name" value="DUF6593"/>
</dbReference>
<dbReference type="AlphaFoldDB" id="A0A8H5FKS1"/>
<name>A0A8H5FKS1_9AGAR</name>
<dbReference type="EMBL" id="JAACJK010000004">
    <property type="protein sequence ID" value="KAF5340242.1"/>
    <property type="molecule type" value="Genomic_DNA"/>
</dbReference>
<dbReference type="Pfam" id="PF20236">
    <property type="entry name" value="DUF6593"/>
    <property type="match status" value="1"/>
</dbReference>
<reference evidence="2 3" key="1">
    <citation type="journal article" date="2020" name="ISME J.">
        <title>Uncovering the hidden diversity of litter-decomposition mechanisms in mushroom-forming fungi.</title>
        <authorList>
            <person name="Floudas D."/>
            <person name="Bentzer J."/>
            <person name="Ahren D."/>
            <person name="Johansson T."/>
            <person name="Persson P."/>
            <person name="Tunlid A."/>
        </authorList>
    </citation>
    <scope>NUCLEOTIDE SEQUENCE [LARGE SCALE GENOMIC DNA]</scope>
    <source>
        <strain evidence="2 3">CBS 175.51</strain>
    </source>
</reference>
<evidence type="ECO:0000313" key="3">
    <source>
        <dbReference type="Proteomes" id="UP000541558"/>
    </source>
</evidence>
<evidence type="ECO:0000259" key="1">
    <source>
        <dbReference type="Pfam" id="PF20236"/>
    </source>
</evidence>
<feature type="domain" description="DUF6593" evidence="1">
    <location>
        <begin position="15"/>
        <end position="179"/>
    </location>
</feature>
<dbReference type="Proteomes" id="UP000541558">
    <property type="component" value="Unassembled WGS sequence"/>
</dbReference>
<organism evidence="2 3">
    <name type="scientific">Ephemerocybe angulata</name>
    <dbReference type="NCBI Taxonomy" id="980116"/>
    <lineage>
        <taxon>Eukaryota</taxon>
        <taxon>Fungi</taxon>
        <taxon>Dikarya</taxon>
        <taxon>Basidiomycota</taxon>
        <taxon>Agaricomycotina</taxon>
        <taxon>Agaricomycetes</taxon>
        <taxon>Agaricomycetidae</taxon>
        <taxon>Agaricales</taxon>
        <taxon>Agaricineae</taxon>
        <taxon>Psathyrellaceae</taxon>
        <taxon>Ephemerocybe</taxon>
    </lineage>
</organism>
<evidence type="ECO:0000313" key="2">
    <source>
        <dbReference type="EMBL" id="KAF5340242.1"/>
    </source>
</evidence>
<keyword evidence="3" id="KW-1185">Reference proteome</keyword>
<dbReference type="OrthoDB" id="3360976at2759"/>
<protein>
    <recommendedName>
        <fullName evidence="1">DUF6593 domain-containing protein</fullName>
    </recommendedName>
</protein>
<sequence>MAPTPSMRFYLTTRDPYDTNYCTEEGQVIYKAVSPYKLINRKASIYKIVPSDPNDMRDQFEAIAEIEYHDVSPTMITWGGERKSSRSMFRKGGIGWLGSDRIFTGPDGKEYRWKLANTKPVLYTNDKTETHVAKFNQAALINLSNKLEGKANLEIYPAGEHMVDLIVITLCYIEKLRRDRERSAASS</sequence>